<evidence type="ECO:0000256" key="1">
    <source>
        <dbReference type="SAM" id="MobiDB-lite"/>
    </source>
</evidence>
<gene>
    <name evidence="2" type="ORF">Anapl_13396</name>
</gene>
<dbReference type="Proteomes" id="UP000296049">
    <property type="component" value="Unassembled WGS sequence"/>
</dbReference>
<feature type="region of interest" description="Disordered" evidence="1">
    <location>
        <begin position="97"/>
        <end position="170"/>
    </location>
</feature>
<organism evidence="2 3">
    <name type="scientific">Anas platyrhynchos</name>
    <name type="common">Mallard</name>
    <name type="synonym">Anas boschas</name>
    <dbReference type="NCBI Taxonomy" id="8839"/>
    <lineage>
        <taxon>Eukaryota</taxon>
        <taxon>Metazoa</taxon>
        <taxon>Chordata</taxon>
        <taxon>Craniata</taxon>
        <taxon>Vertebrata</taxon>
        <taxon>Euteleostomi</taxon>
        <taxon>Archelosauria</taxon>
        <taxon>Archosauria</taxon>
        <taxon>Dinosauria</taxon>
        <taxon>Saurischia</taxon>
        <taxon>Theropoda</taxon>
        <taxon>Coelurosauria</taxon>
        <taxon>Aves</taxon>
        <taxon>Neognathae</taxon>
        <taxon>Galloanserae</taxon>
        <taxon>Anseriformes</taxon>
        <taxon>Anatidae</taxon>
        <taxon>Anatinae</taxon>
        <taxon>Anas</taxon>
    </lineage>
</organism>
<feature type="compositionally biased region" description="Basic and acidic residues" evidence="1">
    <location>
        <begin position="147"/>
        <end position="161"/>
    </location>
</feature>
<accession>R0KZT1</accession>
<evidence type="ECO:0000313" key="3">
    <source>
        <dbReference type="Proteomes" id="UP000296049"/>
    </source>
</evidence>
<evidence type="ECO:0000313" key="2">
    <source>
        <dbReference type="EMBL" id="EOA94694.1"/>
    </source>
</evidence>
<protein>
    <submittedName>
        <fullName evidence="2">Uncharacterized protein</fullName>
    </submittedName>
</protein>
<feature type="compositionally biased region" description="Basic and acidic residues" evidence="1">
    <location>
        <begin position="107"/>
        <end position="121"/>
    </location>
</feature>
<dbReference type="AlphaFoldDB" id="R0KZT1"/>
<sequence>MFHITSAWQTTSQQQQPKWLQISRTVPNVVLVLPNHGPACLHKCPAAFISEPQDFVPSSEKYKVLDTQAQIKTDLEKVTALSVPVAVGDFHSLSANTGTQQGSFGIRQKDGEESPGAEKKPLKATVKSALPLGTRRDLGQETSPDQQRGEPAKLGERDRAAPRVHPKAPLTSSLGCLFAEPSHARSSAWVCAAAATTTPHAPNEVHTA</sequence>
<reference evidence="3" key="1">
    <citation type="journal article" date="2013" name="Nat. Genet.">
        <title>The duck genome and transcriptome provide insight into an avian influenza virus reservoir species.</title>
        <authorList>
            <person name="Huang Y."/>
            <person name="Li Y."/>
            <person name="Burt D.W."/>
            <person name="Chen H."/>
            <person name="Zhang Y."/>
            <person name="Qian W."/>
            <person name="Kim H."/>
            <person name="Gan S."/>
            <person name="Zhao Y."/>
            <person name="Li J."/>
            <person name="Yi K."/>
            <person name="Feng H."/>
            <person name="Zhu P."/>
            <person name="Li B."/>
            <person name="Liu Q."/>
            <person name="Fairley S."/>
            <person name="Magor K.E."/>
            <person name="Du Z."/>
            <person name="Hu X."/>
            <person name="Goodman L."/>
            <person name="Tafer H."/>
            <person name="Vignal A."/>
            <person name="Lee T."/>
            <person name="Kim K.W."/>
            <person name="Sheng Z."/>
            <person name="An Y."/>
            <person name="Searle S."/>
            <person name="Herrero J."/>
            <person name="Groenen M.A."/>
            <person name="Crooijmans R.P."/>
            <person name="Faraut T."/>
            <person name="Cai Q."/>
            <person name="Webster R.G."/>
            <person name="Aldridge J.R."/>
            <person name="Warren W.C."/>
            <person name="Bartschat S."/>
            <person name="Kehr S."/>
            <person name="Marz M."/>
            <person name="Stadler P.F."/>
            <person name="Smith J."/>
            <person name="Kraus R.H."/>
            <person name="Zhao Y."/>
            <person name="Ren L."/>
            <person name="Fei J."/>
            <person name="Morisson M."/>
            <person name="Kaiser P."/>
            <person name="Griffin D.K."/>
            <person name="Rao M."/>
            <person name="Pitel F."/>
            <person name="Wang J."/>
            <person name="Li N."/>
        </authorList>
    </citation>
    <scope>NUCLEOTIDE SEQUENCE [LARGE SCALE GENOMIC DNA]</scope>
</reference>
<keyword evidence="3" id="KW-1185">Reference proteome</keyword>
<dbReference type="EMBL" id="KB744640">
    <property type="protein sequence ID" value="EOA94694.1"/>
    <property type="molecule type" value="Genomic_DNA"/>
</dbReference>
<name>R0KZT1_ANAPL</name>
<proteinExistence type="predicted"/>